<evidence type="ECO:0000313" key="3">
    <source>
        <dbReference type="WBParaSite" id="ECPE_0000710101-mRNA-1"/>
    </source>
</evidence>
<proteinExistence type="predicted"/>
<dbReference type="OrthoDB" id="6287907at2759"/>
<dbReference type="Proteomes" id="UP000272942">
    <property type="component" value="Unassembled WGS sequence"/>
</dbReference>
<accession>A0A183AJF1</accession>
<dbReference type="WBParaSite" id="ECPE_0000710101-mRNA-1">
    <property type="protein sequence ID" value="ECPE_0000710101-mRNA-1"/>
    <property type="gene ID" value="ECPE_0000710101"/>
</dbReference>
<evidence type="ECO:0000313" key="2">
    <source>
        <dbReference type="Proteomes" id="UP000272942"/>
    </source>
</evidence>
<dbReference type="AlphaFoldDB" id="A0A183AJF1"/>
<sequence length="230" mass="25460">MDSPHRGLPGIIYRYDSMDSQLVELAENIKQRGRDGAFPLFKETGSEFVMPKFPIERKEMESHILELRMSRDPIKVAVSLPSSEEVTSELLSNSVKRNSGFGSTFRTRTFTNDFEELSGGNSVPKSDSVALDSEALASSIWRLISVPASPGASGEVAQVFTAPHHTTSCPQPAEIDPLLREEESAVEANIESAAVEFQRVQICGEDTLDVSFGLLNWRLFGEFDLYGRSR</sequence>
<name>A0A183AJF1_9TREM</name>
<evidence type="ECO:0000313" key="1">
    <source>
        <dbReference type="EMBL" id="VDP80137.1"/>
    </source>
</evidence>
<reference evidence="1 2" key="2">
    <citation type="submission" date="2018-11" db="EMBL/GenBank/DDBJ databases">
        <authorList>
            <consortium name="Pathogen Informatics"/>
        </authorList>
    </citation>
    <scope>NUCLEOTIDE SEQUENCE [LARGE SCALE GENOMIC DNA]</scope>
    <source>
        <strain evidence="1 2">Egypt</strain>
    </source>
</reference>
<protein>
    <submittedName>
        <fullName evidence="1 3">Uncharacterized protein</fullName>
    </submittedName>
</protein>
<reference evidence="3" key="1">
    <citation type="submission" date="2016-06" db="UniProtKB">
        <authorList>
            <consortium name="WormBaseParasite"/>
        </authorList>
    </citation>
    <scope>IDENTIFICATION</scope>
</reference>
<gene>
    <name evidence="1" type="ORF">ECPE_LOCUS7086</name>
</gene>
<keyword evidence="2" id="KW-1185">Reference proteome</keyword>
<organism evidence="3">
    <name type="scientific">Echinostoma caproni</name>
    <dbReference type="NCBI Taxonomy" id="27848"/>
    <lineage>
        <taxon>Eukaryota</taxon>
        <taxon>Metazoa</taxon>
        <taxon>Spiralia</taxon>
        <taxon>Lophotrochozoa</taxon>
        <taxon>Platyhelminthes</taxon>
        <taxon>Trematoda</taxon>
        <taxon>Digenea</taxon>
        <taxon>Plagiorchiida</taxon>
        <taxon>Echinostomata</taxon>
        <taxon>Echinostomatoidea</taxon>
        <taxon>Echinostomatidae</taxon>
        <taxon>Echinostoma</taxon>
    </lineage>
</organism>
<dbReference type="EMBL" id="UZAN01044150">
    <property type="protein sequence ID" value="VDP80137.1"/>
    <property type="molecule type" value="Genomic_DNA"/>
</dbReference>